<sequence>MTLGSGRRVMARGRAKRDRARLLRVGAPTLPSGRDAGLVGGDDEHVAVGGRCAVRRNGADGNVAVGRVARIRRARDASFGNSSDAATTPALGLGPGGNMRKFIGSFDLRKEKVTE</sequence>
<protein>
    <submittedName>
        <fullName evidence="1">Uncharacterized protein</fullName>
    </submittedName>
</protein>
<reference evidence="1" key="1">
    <citation type="submission" date="2016-03" db="EMBL/GenBank/DDBJ databases">
        <title>Mechanisms controlling the formation of the plant cell surface in tip-growing cells are functionally conserved among land plants.</title>
        <authorList>
            <person name="Honkanen S."/>
            <person name="Jones V.A."/>
            <person name="Morieri G."/>
            <person name="Champion C."/>
            <person name="Hetherington A.J."/>
            <person name="Kelly S."/>
            <person name="Saint-Marcoux D."/>
            <person name="Proust H."/>
            <person name="Prescott H."/>
            <person name="Dolan L."/>
        </authorList>
    </citation>
    <scope>NUCLEOTIDE SEQUENCE [LARGE SCALE GENOMIC DNA]</scope>
    <source>
        <tissue evidence="1">Whole gametophyte</tissue>
    </source>
</reference>
<organism evidence="1 2">
    <name type="scientific">Marchantia polymorpha subsp. ruderalis</name>
    <dbReference type="NCBI Taxonomy" id="1480154"/>
    <lineage>
        <taxon>Eukaryota</taxon>
        <taxon>Viridiplantae</taxon>
        <taxon>Streptophyta</taxon>
        <taxon>Embryophyta</taxon>
        <taxon>Marchantiophyta</taxon>
        <taxon>Marchantiopsida</taxon>
        <taxon>Marchantiidae</taxon>
        <taxon>Marchantiales</taxon>
        <taxon>Marchantiaceae</taxon>
        <taxon>Marchantia</taxon>
    </lineage>
</organism>
<comment type="caution">
    <text evidence="1">The sequence shown here is derived from an EMBL/GenBank/DDBJ whole genome shotgun (WGS) entry which is preliminary data.</text>
</comment>
<proteinExistence type="predicted"/>
<evidence type="ECO:0000313" key="1">
    <source>
        <dbReference type="EMBL" id="OAE23589.1"/>
    </source>
</evidence>
<gene>
    <name evidence="1" type="ORF">AXG93_4316s1200</name>
</gene>
<accession>A0A176VRU6</accession>
<keyword evidence="2" id="KW-1185">Reference proteome</keyword>
<dbReference type="AlphaFoldDB" id="A0A176VRU6"/>
<evidence type="ECO:0000313" key="2">
    <source>
        <dbReference type="Proteomes" id="UP000077202"/>
    </source>
</evidence>
<dbReference type="EMBL" id="LVLJ01002823">
    <property type="protein sequence ID" value="OAE23589.1"/>
    <property type="molecule type" value="Genomic_DNA"/>
</dbReference>
<dbReference type="Proteomes" id="UP000077202">
    <property type="component" value="Unassembled WGS sequence"/>
</dbReference>
<name>A0A176VRU6_MARPO</name>